<dbReference type="Proteomes" id="UP000001593">
    <property type="component" value="Unassembled WGS sequence"/>
</dbReference>
<dbReference type="InParanoid" id="A7RWS0"/>
<dbReference type="HOGENOM" id="CLU_134783_1_0_1"/>
<dbReference type="AlphaFoldDB" id="A7RWS0"/>
<name>A7RWS0_NEMVE</name>
<organism evidence="1 2">
    <name type="scientific">Nematostella vectensis</name>
    <name type="common">Starlet sea anemone</name>
    <dbReference type="NCBI Taxonomy" id="45351"/>
    <lineage>
        <taxon>Eukaryota</taxon>
        <taxon>Metazoa</taxon>
        <taxon>Cnidaria</taxon>
        <taxon>Anthozoa</taxon>
        <taxon>Hexacorallia</taxon>
        <taxon>Actiniaria</taxon>
        <taxon>Edwardsiidae</taxon>
        <taxon>Nematostella</taxon>
    </lineage>
</organism>
<protein>
    <recommendedName>
        <fullName evidence="3">Neurexin-4</fullName>
    </recommendedName>
</protein>
<dbReference type="Gene3D" id="2.60.120.1000">
    <property type="match status" value="1"/>
</dbReference>
<sequence length="86" mass="9418">WVSRDGEKMTSWGGAPLRSNKCACGVTGTCDNAANSCNCELNDNVWREDSGFLTDKETLPVIQLRAGDVDSSIEKGYYTLGKLMCY</sequence>
<keyword evidence="2" id="KW-1185">Reference proteome</keyword>
<dbReference type="eggNOG" id="KOG3516">
    <property type="taxonomic scope" value="Eukaryota"/>
</dbReference>
<evidence type="ECO:0008006" key="3">
    <source>
        <dbReference type="Google" id="ProtNLM"/>
    </source>
</evidence>
<evidence type="ECO:0000313" key="1">
    <source>
        <dbReference type="EMBL" id="EDO44018.1"/>
    </source>
</evidence>
<evidence type="ECO:0000313" key="2">
    <source>
        <dbReference type="Proteomes" id="UP000001593"/>
    </source>
</evidence>
<gene>
    <name evidence="1" type="ORF">NEMVEDRAFT_v1g96400</name>
</gene>
<feature type="non-terminal residue" evidence="1">
    <location>
        <position position="1"/>
    </location>
</feature>
<accession>A7RWS0</accession>
<reference evidence="1 2" key="1">
    <citation type="journal article" date="2007" name="Science">
        <title>Sea anemone genome reveals ancestral eumetazoan gene repertoire and genomic organization.</title>
        <authorList>
            <person name="Putnam N.H."/>
            <person name="Srivastava M."/>
            <person name="Hellsten U."/>
            <person name="Dirks B."/>
            <person name="Chapman J."/>
            <person name="Salamov A."/>
            <person name="Terry A."/>
            <person name="Shapiro H."/>
            <person name="Lindquist E."/>
            <person name="Kapitonov V.V."/>
            <person name="Jurka J."/>
            <person name="Genikhovich G."/>
            <person name="Grigoriev I.V."/>
            <person name="Lucas S.M."/>
            <person name="Steele R.E."/>
            <person name="Finnerty J.R."/>
            <person name="Technau U."/>
            <person name="Martindale M.Q."/>
            <person name="Rokhsar D.S."/>
        </authorList>
    </citation>
    <scope>NUCLEOTIDE SEQUENCE [LARGE SCALE GENOMIC DNA]</scope>
    <source>
        <strain evidence="2">CH2 X CH6</strain>
    </source>
</reference>
<dbReference type="EMBL" id="DS469548">
    <property type="protein sequence ID" value="EDO44018.1"/>
    <property type="molecule type" value="Genomic_DNA"/>
</dbReference>
<proteinExistence type="predicted"/>
<dbReference type="PhylomeDB" id="A7RWS0"/>